<evidence type="ECO:0000256" key="5">
    <source>
        <dbReference type="ARBA" id="ARBA00022741"/>
    </source>
</evidence>
<dbReference type="GO" id="GO:0016020">
    <property type="term" value="C:membrane"/>
    <property type="evidence" value="ECO:0007669"/>
    <property type="project" value="InterPro"/>
</dbReference>
<comment type="catalytic activity">
    <reaction evidence="1">
        <text>ATP + protein L-histidine = ADP + protein N-phospho-L-histidine.</text>
        <dbReference type="EC" id="2.7.13.3"/>
    </reaction>
</comment>
<feature type="domain" description="Histidine kinase/HSP90-like ATPase" evidence="10">
    <location>
        <begin position="294"/>
        <end position="388"/>
    </location>
</feature>
<keyword evidence="4" id="KW-0808">Transferase</keyword>
<keyword evidence="9" id="KW-0812">Transmembrane</keyword>
<evidence type="ECO:0000313" key="12">
    <source>
        <dbReference type="Proteomes" id="UP000334019"/>
    </source>
</evidence>
<evidence type="ECO:0000313" key="11">
    <source>
        <dbReference type="EMBL" id="QGG94392.1"/>
    </source>
</evidence>
<dbReference type="GO" id="GO:0000155">
    <property type="term" value="F:phosphorelay sensor kinase activity"/>
    <property type="evidence" value="ECO:0007669"/>
    <property type="project" value="InterPro"/>
</dbReference>
<keyword evidence="9" id="KW-1133">Transmembrane helix</keyword>
<dbReference type="InterPro" id="IPR055558">
    <property type="entry name" value="DUF7134"/>
</dbReference>
<dbReference type="AlphaFoldDB" id="A0A5Q2RHN6"/>
<keyword evidence="9" id="KW-0472">Membrane</keyword>
<dbReference type="InterPro" id="IPR036890">
    <property type="entry name" value="HATPase_C_sf"/>
</dbReference>
<dbReference type="Proteomes" id="UP000334019">
    <property type="component" value="Chromosome"/>
</dbReference>
<feature type="transmembrane region" description="Helical" evidence="9">
    <location>
        <begin position="76"/>
        <end position="93"/>
    </location>
</feature>
<name>A0A5Q2RHN6_9ACTN</name>
<dbReference type="InterPro" id="IPR011712">
    <property type="entry name" value="Sig_transdc_His_kin_sub3_dim/P"/>
</dbReference>
<dbReference type="EC" id="2.7.13.3" evidence="2"/>
<dbReference type="GO" id="GO:0046983">
    <property type="term" value="F:protein dimerization activity"/>
    <property type="evidence" value="ECO:0007669"/>
    <property type="project" value="InterPro"/>
</dbReference>
<dbReference type="Pfam" id="PF23539">
    <property type="entry name" value="DUF7134"/>
    <property type="match status" value="1"/>
</dbReference>
<reference evidence="11 12" key="1">
    <citation type="submission" date="2019-11" db="EMBL/GenBank/DDBJ databases">
        <authorList>
            <person name="He Y."/>
        </authorList>
    </citation>
    <scope>NUCLEOTIDE SEQUENCE [LARGE SCALE GENOMIC DNA]</scope>
    <source>
        <strain evidence="11 12">SCSIO 58843</strain>
    </source>
</reference>
<dbReference type="RefSeq" id="WP_153758498.1">
    <property type="nucleotide sequence ID" value="NZ_CP045851.1"/>
</dbReference>
<dbReference type="Pfam" id="PF02518">
    <property type="entry name" value="HATPase_c"/>
    <property type="match status" value="1"/>
</dbReference>
<feature type="transmembrane region" description="Helical" evidence="9">
    <location>
        <begin position="20"/>
        <end position="38"/>
    </location>
</feature>
<evidence type="ECO:0000256" key="1">
    <source>
        <dbReference type="ARBA" id="ARBA00000085"/>
    </source>
</evidence>
<dbReference type="EMBL" id="CP045851">
    <property type="protein sequence ID" value="QGG94392.1"/>
    <property type="molecule type" value="Genomic_DNA"/>
</dbReference>
<evidence type="ECO:0000256" key="8">
    <source>
        <dbReference type="ARBA" id="ARBA00023012"/>
    </source>
</evidence>
<organism evidence="11 12">
    <name type="scientific">Actinomarinicola tropica</name>
    <dbReference type="NCBI Taxonomy" id="2789776"/>
    <lineage>
        <taxon>Bacteria</taxon>
        <taxon>Bacillati</taxon>
        <taxon>Actinomycetota</taxon>
        <taxon>Acidimicrobiia</taxon>
        <taxon>Acidimicrobiales</taxon>
        <taxon>Iamiaceae</taxon>
        <taxon>Actinomarinicola</taxon>
    </lineage>
</organism>
<evidence type="ECO:0000256" key="7">
    <source>
        <dbReference type="ARBA" id="ARBA00022840"/>
    </source>
</evidence>
<evidence type="ECO:0000256" key="9">
    <source>
        <dbReference type="SAM" id="Phobius"/>
    </source>
</evidence>
<feature type="transmembrane region" description="Helical" evidence="9">
    <location>
        <begin position="139"/>
        <end position="159"/>
    </location>
</feature>
<keyword evidence="5" id="KW-0547">Nucleotide-binding</keyword>
<dbReference type="PANTHER" id="PTHR24421:SF10">
    <property type="entry name" value="NITRATE_NITRITE SENSOR PROTEIN NARQ"/>
    <property type="match status" value="1"/>
</dbReference>
<dbReference type="Pfam" id="PF07730">
    <property type="entry name" value="HisKA_3"/>
    <property type="match status" value="1"/>
</dbReference>
<evidence type="ECO:0000259" key="10">
    <source>
        <dbReference type="SMART" id="SM00387"/>
    </source>
</evidence>
<evidence type="ECO:0000256" key="4">
    <source>
        <dbReference type="ARBA" id="ARBA00022679"/>
    </source>
</evidence>
<keyword evidence="8" id="KW-0902">Two-component regulatory system</keyword>
<dbReference type="InterPro" id="IPR050482">
    <property type="entry name" value="Sensor_HK_TwoCompSys"/>
</dbReference>
<keyword evidence="3" id="KW-0597">Phosphoprotein</keyword>
<dbReference type="Gene3D" id="1.20.5.1930">
    <property type="match status" value="1"/>
</dbReference>
<evidence type="ECO:0000256" key="6">
    <source>
        <dbReference type="ARBA" id="ARBA00022777"/>
    </source>
</evidence>
<keyword evidence="7" id="KW-0067">ATP-binding</keyword>
<dbReference type="SUPFAM" id="SSF55874">
    <property type="entry name" value="ATPase domain of HSP90 chaperone/DNA topoisomerase II/histidine kinase"/>
    <property type="match status" value="1"/>
</dbReference>
<dbReference type="Gene3D" id="3.30.565.10">
    <property type="entry name" value="Histidine kinase-like ATPase, C-terminal domain"/>
    <property type="match status" value="1"/>
</dbReference>
<dbReference type="SMART" id="SM00387">
    <property type="entry name" value="HATPase_c"/>
    <property type="match status" value="1"/>
</dbReference>
<evidence type="ECO:0000256" key="3">
    <source>
        <dbReference type="ARBA" id="ARBA00022553"/>
    </source>
</evidence>
<keyword evidence="6 11" id="KW-0418">Kinase</keyword>
<proteinExistence type="predicted"/>
<keyword evidence="12" id="KW-1185">Reference proteome</keyword>
<evidence type="ECO:0000256" key="2">
    <source>
        <dbReference type="ARBA" id="ARBA00012438"/>
    </source>
</evidence>
<dbReference type="GO" id="GO:0005524">
    <property type="term" value="F:ATP binding"/>
    <property type="evidence" value="ECO:0007669"/>
    <property type="project" value="UniProtKB-KW"/>
</dbReference>
<dbReference type="KEGG" id="atq:GH723_04335"/>
<feature type="transmembrane region" description="Helical" evidence="9">
    <location>
        <begin position="113"/>
        <end position="132"/>
    </location>
</feature>
<dbReference type="CDD" id="cd16917">
    <property type="entry name" value="HATPase_UhpB-NarQ-NarX-like"/>
    <property type="match status" value="1"/>
</dbReference>
<dbReference type="PANTHER" id="PTHR24421">
    <property type="entry name" value="NITRATE/NITRITE SENSOR PROTEIN NARX-RELATED"/>
    <property type="match status" value="1"/>
</dbReference>
<protein>
    <recommendedName>
        <fullName evidence="2">histidine kinase</fullName>
        <ecNumber evidence="2">2.7.13.3</ecNumber>
    </recommendedName>
</protein>
<feature type="transmembrane region" description="Helical" evidence="9">
    <location>
        <begin position="53"/>
        <end position="69"/>
    </location>
</feature>
<gene>
    <name evidence="11" type="ORF">GH723_04335</name>
</gene>
<sequence length="390" mass="41625">MQIRARARRPWTWLRGRPTWMLDAGIATVFVIGGFLSTSQRIYADVAYEPRDGWAYALILAATLPYYVRRRAPLPVFLASTVAVAVLSLQDYAPGALPLFALFGAYTVGAHRPLTEAVTAAAAAAVLLLVLFVGDSENFGVAALVSNLGIFAAAILLGWNVQSRRLRLEALERGHLEAARAAAADERLRIAQELHDVVAHSLGVIAVQAGVGAHMLDQDVEEARKALDNISTTSRSSLAEIRRLLGVVRERDDAAEYAPAPGLADLPRLVRDMGEVGLDAELIVDGDLGELPSGVELAAYRIIQEALTNALRHAHARHVTVRVTPGPGEVGIVVTDDGRGGAPDPASTGHGLVGMRERAAHYGGTVEAGPLPEGGWRVATCLRYDTEPAR</sequence>
<accession>A0A5Q2RHN6</accession>
<dbReference type="InterPro" id="IPR003594">
    <property type="entry name" value="HATPase_dom"/>
</dbReference>